<dbReference type="SUPFAM" id="SSF48452">
    <property type="entry name" value="TPR-like"/>
    <property type="match status" value="1"/>
</dbReference>
<gene>
    <name evidence="5" type="ORF">FXN61_43580</name>
</gene>
<dbReference type="SUPFAM" id="SSF46894">
    <property type="entry name" value="C-terminal effector domain of the bipartite response regulators"/>
    <property type="match status" value="1"/>
</dbReference>
<evidence type="ECO:0000256" key="3">
    <source>
        <dbReference type="ARBA" id="ARBA00023163"/>
    </source>
</evidence>
<dbReference type="InterPro" id="IPR011990">
    <property type="entry name" value="TPR-like_helical_dom_sf"/>
</dbReference>
<dbReference type="CDD" id="cd06170">
    <property type="entry name" value="LuxR_C_like"/>
    <property type="match status" value="1"/>
</dbReference>
<keyword evidence="3" id="KW-0804">Transcription</keyword>
<dbReference type="InterPro" id="IPR036388">
    <property type="entry name" value="WH-like_DNA-bd_sf"/>
</dbReference>
<dbReference type="Proteomes" id="UP001515943">
    <property type="component" value="Unassembled WGS sequence"/>
</dbReference>
<dbReference type="RefSeq" id="WP_167979836.1">
    <property type="nucleotide sequence ID" value="NZ_VSRL01000331.1"/>
</dbReference>
<accession>A0ABX1FW30</accession>
<name>A0ABX1FW30_9PSEU</name>
<keyword evidence="6" id="KW-1185">Reference proteome</keyword>
<comment type="caution">
    <text evidence="5">The sequence shown here is derived from an EMBL/GenBank/DDBJ whole genome shotgun (WGS) entry which is preliminary data.</text>
</comment>
<dbReference type="InterPro" id="IPR016032">
    <property type="entry name" value="Sig_transdc_resp-reg_C-effctor"/>
</dbReference>
<evidence type="ECO:0000313" key="6">
    <source>
        <dbReference type="Proteomes" id="UP001515943"/>
    </source>
</evidence>
<dbReference type="PANTHER" id="PTHR44688">
    <property type="entry name" value="DNA-BINDING TRANSCRIPTIONAL ACTIVATOR DEVR_DOSR"/>
    <property type="match status" value="1"/>
</dbReference>
<evidence type="ECO:0000313" key="5">
    <source>
        <dbReference type="EMBL" id="NKE63243.1"/>
    </source>
</evidence>
<dbReference type="Pfam" id="PF00196">
    <property type="entry name" value="GerE"/>
    <property type="match status" value="1"/>
</dbReference>
<protein>
    <submittedName>
        <fullName evidence="5">Helix-turn-helix transcriptional regulator</fullName>
    </submittedName>
</protein>
<feature type="domain" description="HTH luxR-type" evidence="4">
    <location>
        <begin position="480"/>
        <end position="545"/>
    </location>
</feature>
<evidence type="ECO:0000256" key="2">
    <source>
        <dbReference type="ARBA" id="ARBA00023125"/>
    </source>
</evidence>
<dbReference type="SMART" id="SM00421">
    <property type="entry name" value="HTH_LUXR"/>
    <property type="match status" value="1"/>
</dbReference>
<evidence type="ECO:0000256" key="1">
    <source>
        <dbReference type="ARBA" id="ARBA00023015"/>
    </source>
</evidence>
<dbReference type="EMBL" id="VSRL01000331">
    <property type="protein sequence ID" value="NKE63243.1"/>
    <property type="molecule type" value="Genomic_DNA"/>
</dbReference>
<keyword evidence="2" id="KW-0238">DNA-binding</keyword>
<organism evidence="5 6">
    <name type="scientific">Lentzea indica</name>
    <dbReference type="NCBI Taxonomy" id="2604800"/>
    <lineage>
        <taxon>Bacteria</taxon>
        <taxon>Bacillati</taxon>
        <taxon>Actinomycetota</taxon>
        <taxon>Actinomycetes</taxon>
        <taxon>Pseudonocardiales</taxon>
        <taxon>Pseudonocardiaceae</taxon>
        <taxon>Lentzea</taxon>
    </lineage>
</organism>
<evidence type="ECO:0000259" key="4">
    <source>
        <dbReference type="PROSITE" id="PS50043"/>
    </source>
</evidence>
<proteinExistence type="predicted"/>
<dbReference type="Gene3D" id="1.25.40.10">
    <property type="entry name" value="Tetratricopeptide repeat domain"/>
    <property type="match status" value="1"/>
</dbReference>
<dbReference type="PANTHER" id="PTHR44688:SF16">
    <property type="entry name" value="DNA-BINDING TRANSCRIPTIONAL ACTIVATOR DEVR_DOSR"/>
    <property type="match status" value="1"/>
</dbReference>
<dbReference type="PRINTS" id="PR00038">
    <property type="entry name" value="HTHLUXR"/>
</dbReference>
<sequence length="545" mass="58304">RSIEGLVAAAKAVLWNAPDAAAELAGRALELTDQASASLVHRTVVAARALIAAGKLTAAQALAQDALSRQVSPEPAAKLRHCVAITTLLGAQHTESVEISEALLEEPDLLPELAPWVEITRMMALLGHDRRRAEELAETIVRTHTGSPDDVLATALAVLAAIARDTGQPGAALELAREAAQSVTSHDLCAYPQLLLATVFSGLREFADADSVVRRVRSGPSAVVTKEVMTSVVQARILLQAGRIEEASVEARGALAVAEETGHAALVAPASAVLAMVAIHTGDLPAAIEHVERCRGYVPTDGIIFSRAYYQWADVVVSHVGFGLDKALGLLTDQYPGLVSSGLFAEEPRAAGWFVRRALEAGDERLAKAVVDRVERLAEENPGFRAVAAAALHARGLFDSDASLLELASQQHRDLWARANAAEDLGALLTADPADRAASVKALENALGLYREIGASRDSARVLGRLRKLGRRRRAAPVRPASGWSSLDDTERAIANLVAKGQTNRQISTQLFMSPHTVNFHLRKIFRKLEISSRVELVMRSRDDQ</sequence>
<reference evidence="5 6" key="1">
    <citation type="submission" date="2019-08" db="EMBL/GenBank/DDBJ databases">
        <title>Lentzea from Indian Himalayas.</title>
        <authorList>
            <person name="Mandal S."/>
            <person name="Mallick Gupta A."/>
            <person name="Maiti P.K."/>
            <person name="Sarkar J."/>
            <person name="Mandal S."/>
        </authorList>
    </citation>
    <scope>NUCLEOTIDE SEQUENCE [LARGE SCALE GENOMIC DNA]</scope>
    <source>
        <strain evidence="5 6">PSKA42</strain>
    </source>
</reference>
<dbReference type="PROSITE" id="PS50043">
    <property type="entry name" value="HTH_LUXR_2"/>
    <property type="match status" value="1"/>
</dbReference>
<keyword evidence="1" id="KW-0805">Transcription regulation</keyword>
<dbReference type="Gene3D" id="1.10.10.10">
    <property type="entry name" value="Winged helix-like DNA-binding domain superfamily/Winged helix DNA-binding domain"/>
    <property type="match status" value="1"/>
</dbReference>
<dbReference type="InterPro" id="IPR000792">
    <property type="entry name" value="Tscrpt_reg_LuxR_C"/>
</dbReference>
<feature type="non-terminal residue" evidence="5">
    <location>
        <position position="1"/>
    </location>
</feature>